<comment type="caution">
    <text evidence="1">The sequence shown here is derived from an EMBL/GenBank/DDBJ whole genome shotgun (WGS) entry which is preliminary data.</text>
</comment>
<evidence type="ECO:0000313" key="2">
    <source>
        <dbReference type="Proteomes" id="UP000594638"/>
    </source>
</evidence>
<dbReference type="Proteomes" id="UP000594638">
    <property type="component" value="Unassembled WGS sequence"/>
</dbReference>
<feature type="non-terminal residue" evidence="1">
    <location>
        <position position="1"/>
    </location>
</feature>
<sequence>MENKREDRDQVLILSQDMLEVLTLDIMIEDHSVVGTEQAAGKQRLVNALMKFAVYSVCPESGASQLGRVVCGVNLEQEE</sequence>
<reference evidence="1 2" key="1">
    <citation type="submission" date="2019-12" db="EMBL/GenBank/DDBJ databases">
        <authorList>
            <person name="Alioto T."/>
            <person name="Alioto T."/>
            <person name="Gomez Garrido J."/>
        </authorList>
    </citation>
    <scope>NUCLEOTIDE SEQUENCE [LARGE SCALE GENOMIC DNA]</scope>
</reference>
<keyword evidence="2" id="KW-1185">Reference proteome</keyword>
<evidence type="ECO:0000313" key="1">
    <source>
        <dbReference type="EMBL" id="CAA2970175.1"/>
    </source>
</evidence>
<dbReference type="Gramene" id="OE9A059304T1">
    <property type="protein sequence ID" value="OE9A059304C1"/>
    <property type="gene ID" value="OE9A059304"/>
</dbReference>
<accession>A0A8S0QVZ6</accession>
<organism evidence="1 2">
    <name type="scientific">Olea europaea subsp. europaea</name>
    <dbReference type="NCBI Taxonomy" id="158383"/>
    <lineage>
        <taxon>Eukaryota</taxon>
        <taxon>Viridiplantae</taxon>
        <taxon>Streptophyta</taxon>
        <taxon>Embryophyta</taxon>
        <taxon>Tracheophyta</taxon>
        <taxon>Spermatophyta</taxon>
        <taxon>Magnoliopsida</taxon>
        <taxon>eudicotyledons</taxon>
        <taxon>Gunneridae</taxon>
        <taxon>Pentapetalae</taxon>
        <taxon>asterids</taxon>
        <taxon>lamiids</taxon>
        <taxon>Lamiales</taxon>
        <taxon>Oleaceae</taxon>
        <taxon>Oleeae</taxon>
        <taxon>Olea</taxon>
    </lineage>
</organism>
<protein>
    <submittedName>
        <fullName evidence="1">Uncharacterized protein</fullName>
    </submittedName>
</protein>
<proteinExistence type="predicted"/>
<gene>
    <name evidence="1" type="ORF">OLEA9_A059304</name>
</gene>
<name>A0A8S0QVZ6_OLEEU</name>
<dbReference type="EMBL" id="CACTIH010001963">
    <property type="protein sequence ID" value="CAA2970175.1"/>
    <property type="molecule type" value="Genomic_DNA"/>
</dbReference>
<dbReference type="AlphaFoldDB" id="A0A8S0QVZ6"/>